<evidence type="ECO:0000256" key="6">
    <source>
        <dbReference type="HAMAP-Rule" id="MF_00993"/>
    </source>
</evidence>
<dbReference type="InterPro" id="IPR034405">
    <property type="entry name" value="F420"/>
</dbReference>
<keyword evidence="4 6" id="KW-0408">Iron</keyword>
<dbReference type="EMBL" id="CP001734">
    <property type="protein sequence ID" value="ACV67451.1"/>
    <property type="molecule type" value="Genomic_DNA"/>
</dbReference>
<keyword evidence="6" id="KW-0474">Menaquinone biosynthesis</keyword>
<feature type="binding site" evidence="6 7">
    <location>
        <position position="65"/>
    </location>
    <ligand>
        <name>[4Fe-4S] cluster</name>
        <dbReference type="ChEBI" id="CHEBI:49883"/>
        <note>4Fe-4S-S-AdoMet</note>
    </ligand>
</feature>
<feature type="binding site" evidence="6 7">
    <location>
        <position position="72"/>
    </location>
    <ligand>
        <name>[4Fe-4S] cluster</name>
        <dbReference type="ChEBI" id="CHEBI:49883"/>
        <note>4Fe-4S-S-AdoMet</note>
    </ligand>
</feature>
<feature type="binding site" evidence="8">
    <location>
        <position position="177"/>
    </location>
    <ligand>
        <name>S-adenosyl-L-methionine</name>
        <dbReference type="ChEBI" id="CHEBI:59789"/>
    </ligand>
</feature>
<evidence type="ECO:0000256" key="4">
    <source>
        <dbReference type="ARBA" id="ARBA00023004"/>
    </source>
</evidence>
<dbReference type="Pfam" id="PF04055">
    <property type="entry name" value="Radical_SAM"/>
    <property type="match status" value="1"/>
</dbReference>
<evidence type="ECO:0000256" key="8">
    <source>
        <dbReference type="PIRSR" id="PIRSR004762-2"/>
    </source>
</evidence>
<comment type="similarity">
    <text evidence="6">Belongs to the radical SAM superfamily. MqnE family.</text>
</comment>
<dbReference type="CDD" id="cd01335">
    <property type="entry name" value="Radical_SAM"/>
    <property type="match status" value="1"/>
</dbReference>
<reference evidence="11" key="1">
    <citation type="submission" date="2009-09" db="EMBL/GenBank/DDBJ databases">
        <title>The complete chromosome of Desulfohalobium retbaense DSM 5692.</title>
        <authorList>
            <consortium name="US DOE Joint Genome Institute (JGI-PGF)"/>
            <person name="Lucas S."/>
            <person name="Copeland A."/>
            <person name="Lapidus A."/>
            <person name="Glavina del Rio T."/>
            <person name="Dalin E."/>
            <person name="Tice H."/>
            <person name="Bruce D."/>
            <person name="Goodwin L."/>
            <person name="Pitluck S."/>
            <person name="Kyrpides N."/>
            <person name="Mavromatis K."/>
            <person name="Ivanova N."/>
            <person name="Mikhailova N."/>
            <person name="Munk A.C."/>
            <person name="Brettin T."/>
            <person name="Detter J.C."/>
            <person name="Han C."/>
            <person name="Tapia R."/>
            <person name="Larimer F."/>
            <person name="Land M."/>
            <person name="Hauser L."/>
            <person name="Markowitz V."/>
            <person name="Cheng J.-F."/>
            <person name="Hugenholtz P."/>
            <person name="Woyke T."/>
            <person name="Wu D."/>
            <person name="Spring S."/>
            <person name="Klenk H.-P."/>
            <person name="Eisen J.A."/>
        </authorList>
    </citation>
    <scope>NUCLEOTIDE SEQUENCE [LARGE SCALE GENOMIC DNA]</scope>
    <source>
        <strain evidence="11">DSM 5692</strain>
    </source>
</reference>
<accession>C8WZH6</accession>
<dbReference type="EC" id="2.5.1.120" evidence="6"/>
<dbReference type="InterPro" id="IPR020050">
    <property type="entry name" value="FO_synthase_su2"/>
</dbReference>
<dbReference type="HOGENOM" id="CLU_040406_0_0_7"/>
<organism evidence="10 11">
    <name type="scientific">Desulfohalobium retbaense (strain ATCC 49708 / DSM 5692 / JCM 16813 / HR100)</name>
    <dbReference type="NCBI Taxonomy" id="485915"/>
    <lineage>
        <taxon>Bacteria</taxon>
        <taxon>Pseudomonadati</taxon>
        <taxon>Thermodesulfobacteriota</taxon>
        <taxon>Desulfovibrionia</taxon>
        <taxon>Desulfovibrionales</taxon>
        <taxon>Desulfohalobiaceae</taxon>
        <taxon>Desulfohalobium</taxon>
    </lineage>
</organism>
<dbReference type="AlphaFoldDB" id="C8WZH6"/>
<evidence type="ECO:0000256" key="5">
    <source>
        <dbReference type="ARBA" id="ARBA00023014"/>
    </source>
</evidence>
<name>C8WZH6_DESRD</name>
<evidence type="ECO:0000256" key="7">
    <source>
        <dbReference type="PIRSR" id="PIRSR004762-1"/>
    </source>
</evidence>
<keyword evidence="3 6" id="KW-0479">Metal-binding</keyword>
<dbReference type="GO" id="GO:0102573">
    <property type="term" value="F:aminodeoxyfutalosine synthase activity"/>
    <property type="evidence" value="ECO:0007669"/>
    <property type="project" value="UniProtKB-EC"/>
</dbReference>
<dbReference type="InterPro" id="IPR058240">
    <property type="entry name" value="rSAM_sf"/>
</dbReference>
<dbReference type="InterPro" id="IPR013785">
    <property type="entry name" value="Aldolase_TIM"/>
</dbReference>
<gene>
    <name evidence="6" type="primary">mqnE</name>
    <name evidence="10" type="ordered locus">Dret_0149</name>
</gene>
<dbReference type="SMART" id="SM00729">
    <property type="entry name" value="Elp3"/>
    <property type="match status" value="1"/>
</dbReference>
<dbReference type="NCBIfam" id="TIGR03700">
    <property type="entry name" value="mena_SCO4494"/>
    <property type="match status" value="1"/>
</dbReference>
<dbReference type="RefSeq" id="WP_015750610.1">
    <property type="nucleotide sequence ID" value="NC_013223.1"/>
</dbReference>
<feature type="binding site" evidence="8">
    <location>
        <position position="71"/>
    </location>
    <ligand>
        <name>S-adenosyl-L-methionine</name>
        <dbReference type="ChEBI" id="CHEBI:59789"/>
    </ligand>
</feature>
<dbReference type="GO" id="GO:0005506">
    <property type="term" value="F:iron ion binding"/>
    <property type="evidence" value="ECO:0007669"/>
    <property type="project" value="UniProtKB-UniRule"/>
</dbReference>
<dbReference type="PROSITE" id="PS51918">
    <property type="entry name" value="RADICAL_SAM"/>
    <property type="match status" value="1"/>
</dbReference>
<dbReference type="GO" id="GO:0044689">
    <property type="term" value="F:7,8-didemethyl-8-hydroxy-5-deazariboflavin synthase activity"/>
    <property type="evidence" value="ECO:0007669"/>
    <property type="project" value="TreeGrafter"/>
</dbReference>
<protein>
    <recommendedName>
        <fullName evidence="6">Aminodeoxyfutalosine synthase</fullName>
        <shortName evidence="6">AFL synthase</shortName>
        <shortName evidence="6">Aminofutalosine synthase</shortName>
        <ecNumber evidence="6">2.5.1.120</ecNumber>
    </recommendedName>
    <alternativeName>
        <fullName evidence="6">Menaquinone biosynthetic enzyme MqnE</fullName>
    </alternativeName>
</protein>
<dbReference type="SFLD" id="SFLDS00029">
    <property type="entry name" value="Radical_SAM"/>
    <property type="match status" value="1"/>
</dbReference>
<dbReference type="UniPathway" id="UPA00079"/>
<evidence type="ECO:0000256" key="1">
    <source>
        <dbReference type="ARBA" id="ARBA00022485"/>
    </source>
</evidence>
<comment type="function">
    <text evidence="6">Radical SAM enzyme that catalyzes the addition of the adenosyl radical to the double bond of 3-[(1-carboxyvinyl)oxy]benzoate, leading to aminodeoxyfutalosine (AFL), a key intermediate in the formation of menaquinone (MK, vitamin K2) from chorismate.</text>
</comment>
<evidence type="ECO:0000313" key="11">
    <source>
        <dbReference type="Proteomes" id="UP000001052"/>
    </source>
</evidence>
<comment type="pathway">
    <text evidence="6">Quinol/quinone metabolism; menaquinone biosynthesis.</text>
</comment>
<dbReference type="GO" id="GO:0051539">
    <property type="term" value="F:4 iron, 4 sulfur cluster binding"/>
    <property type="evidence" value="ECO:0007669"/>
    <property type="project" value="UniProtKB-KW"/>
</dbReference>
<evidence type="ECO:0000259" key="9">
    <source>
        <dbReference type="PROSITE" id="PS51918"/>
    </source>
</evidence>
<dbReference type="SFLD" id="SFLDG01064">
    <property type="entry name" value="F420__menaquinone_cofactor_bio"/>
    <property type="match status" value="1"/>
</dbReference>
<sequence>MSDILDALRERIEHGGRLSRREAVELVQEATVHDLGELGLLARERRHGRQAYYVYNQHLNYTNICENRCRFCAYSKRRGEKGGFTYSAAQARARLEERQDAPIREVHIVGGLNPALPYEYYLELIRTVKQARPGARVKAFTAVEIAFLADTYGKSQTTVLEELMAAGLDALPGGGAEVFDPQLRQKLCPEKVSGQRWLDIHRIAHGLGLPTNATMLFGHIEGWEERLDHLEALRELQDETGGFLCFIPLPYQPKNNRLGGVGPDGQDYLRMIALSRLFLDNVSHLKAYWVMAGIKPAQLALWAGADDFDGTLVEERIGHAAGAEAPAGMTVPQLEQAIAAAGFSAVERDTFFQPVATA</sequence>
<dbReference type="Gene3D" id="3.20.20.70">
    <property type="entry name" value="Aldolase class I"/>
    <property type="match status" value="1"/>
</dbReference>
<dbReference type="STRING" id="485915.Dret_0149"/>
<dbReference type="InterPro" id="IPR006638">
    <property type="entry name" value="Elp3/MiaA/NifB-like_rSAM"/>
</dbReference>
<evidence type="ECO:0000313" key="10">
    <source>
        <dbReference type="EMBL" id="ACV67451.1"/>
    </source>
</evidence>
<dbReference type="Pfam" id="PF19288">
    <property type="entry name" value="CofH_C"/>
    <property type="match status" value="1"/>
</dbReference>
<dbReference type="InterPro" id="IPR022432">
    <property type="entry name" value="MqnE"/>
</dbReference>
<proteinExistence type="inferred from homology"/>
<dbReference type="GO" id="GO:0009234">
    <property type="term" value="P:menaquinone biosynthetic process"/>
    <property type="evidence" value="ECO:0007669"/>
    <property type="project" value="UniProtKB-UniRule"/>
</dbReference>
<dbReference type="SFLD" id="SFLDF00343">
    <property type="entry name" value="aminofutalosine_synthase_(mqnE"/>
    <property type="match status" value="1"/>
</dbReference>
<reference evidence="10 11" key="2">
    <citation type="journal article" date="2010" name="Stand. Genomic Sci.">
        <title>Complete genome sequence of Desulfohalobium retbaense type strain (HR(100)).</title>
        <authorList>
            <person name="Spring S."/>
            <person name="Nolan M."/>
            <person name="Lapidus A."/>
            <person name="Glavina Del Rio T."/>
            <person name="Copeland A."/>
            <person name="Tice H."/>
            <person name="Cheng J.F."/>
            <person name="Lucas S."/>
            <person name="Land M."/>
            <person name="Chen F."/>
            <person name="Bruce D."/>
            <person name="Goodwin L."/>
            <person name="Pitluck S."/>
            <person name="Ivanova N."/>
            <person name="Mavromatis K."/>
            <person name="Mikhailova N."/>
            <person name="Pati A."/>
            <person name="Chen A."/>
            <person name="Palaniappan K."/>
            <person name="Hauser L."/>
            <person name="Chang Y.J."/>
            <person name="Jeffries C.D."/>
            <person name="Munk C."/>
            <person name="Kiss H."/>
            <person name="Chain P."/>
            <person name="Han C."/>
            <person name="Brettin T."/>
            <person name="Detter J.C."/>
            <person name="Schuler E."/>
            <person name="Goker M."/>
            <person name="Rohde M."/>
            <person name="Bristow J."/>
            <person name="Eisen J.A."/>
            <person name="Markowitz V."/>
            <person name="Hugenholtz P."/>
            <person name="Kyrpides N.C."/>
            <person name="Klenk H.P."/>
        </authorList>
    </citation>
    <scope>NUCLEOTIDE SEQUENCE [LARGE SCALE GENOMIC DNA]</scope>
    <source>
        <strain evidence="10 11">DSM 5692</strain>
    </source>
</reference>
<comment type="cofactor">
    <cofactor evidence="6 7">
        <name>[4Fe-4S] cluster</name>
        <dbReference type="ChEBI" id="CHEBI:49883"/>
    </cofactor>
    <text evidence="6 7">Binds 1 [4Fe-4S] cluster. The cluster is coordinated with 3 cysteines and an exchangeable S-adenosyl-L-methionine.</text>
</comment>
<dbReference type="InterPro" id="IPR045567">
    <property type="entry name" value="CofH/MnqC-like_C"/>
</dbReference>
<dbReference type="HAMAP" id="MF_00993">
    <property type="entry name" value="MqnE"/>
    <property type="match status" value="1"/>
</dbReference>
<dbReference type="SFLD" id="SFLDG01389">
    <property type="entry name" value="menaquinone_synthsis_involved"/>
    <property type="match status" value="1"/>
</dbReference>
<feature type="binding site" evidence="6 7">
    <location>
        <position position="69"/>
    </location>
    <ligand>
        <name>[4Fe-4S] cluster</name>
        <dbReference type="ChEBI" id="CHEBI:49883"/>
        <note>4Fe-4S-S-AdoMet</note>
    </ligand>
</feature>
<keyword evidence="6" id="KW-0808">Transferase</keyword>
<dbReference type="InterPro" id="IPR007197">
    <property type="entry name" value="rSAM"/>
</dbReference>
<feature type="domain" description="Radical SAM core" evidence="9">
    <location>
        <begin position="46"/>
        <end position="285"/>
    </location>
</feature>
<keyword evidence="1 6" id="KW-0004">4Fe-4S</keyword>
<dbReference type="PANTHER" id="PTHR43076:SF7">
    <property type="entry name" value="AMINODEOXYFUTALOSINE SYNTHASE"/>
    <property type="match status" value="1"/>
</dbReference>
<dbReference type="NCBIfam" id="TIGR00423">
    <property type="entry name" value="CofH family radical SAM protein"/>
    <property type="match status" value="1"/>
</dbReference>
<dbReference type="OrthoDB" id="9802027at2"/>
<comment type="catalytic activity">
    <reaction evidence="6">
        <text>3-[(1-carboxyvinyl)-oxy]benzoate + S-adenosyl-L-methionine + H2O = 6-amino-6-deoxyfutalosine + hydrogencarbonate + L-methionine + H(+)</text>
        <dbReference type="Rhea" id="RHEA:33075"/>
        <dbReference type="ChEBI" id="CHEBI:15377"/>
        <dbReference type="ChEBI" id="CHEBI:15378"/>
        <dbReference type="ChEBI" id="CHEBI:17544"/>
        <dbReference type="ChEBI" id="CHEBI:57844"/>
        <dbReference type="ChEBI" id="CHEBI:59789"/>
        <dbReference type="ChEBI" id="CHEBI:64286"/>
        <dbReference type="ChEBI" id="CHEBI:76981"/>
        <dbReference type="EC" id="2.5.1.120"/>
    </reaction>
</comment>
<keyword evidence="2 6" id="KW-0949">S-adenosyl-L-methionine</keyword>
<dbReference type="PANTHER" id="PTHR43076">
    <property type="entry name" value="FO SYNTHASE (COFH)"/>
    <property type="match status" value="1"/>
</dbReference>
<dbReference type="KEGG" id="drt:Dret_0149"/>
<keyword evidence="5 6" id="KW-0411">Iron-sulfur</keyword>
<dbReference type="Proteomes" id="UP000001052">
    <property type="component" value="Chromosome"/>
</dbReference>
<dbReference type="PIRSF" id="PIRSF004762">
    <property type="entry name" value="CHP00423"/>
    <property type="match status" value="1"/>
</dbReference>
<dbReference type="SUPFAM" id="SSF102114">
    <property type="entry name" value="Radical SAM enzymes"/>
    <property type="match status" value="1"/>
</dbReference>
<dbReference type="eggNOG" id="COG1060">
    <property type="taxonomic scope" value="Bacteria"/>
</dbReference>
<evidence type="ECO:0000256" key="3">
    <source>
        <dbReference type="ARBA" id="ARBA00022723"/>
    </source>
</evidence>
<evidence type="ECO:0000256" key="2">
    <source>
        <dbReference type="ARBA" id="ARBA00022691"/>
    </source>
</evidence>
<keyword evidence="11" id="KW-1185">Reference proteome</keyword>